<dbReference type="PANTHER" id="PTHR12262">
    <property type="entry name" value="CCR4-NOT TRANSCRIPTION COMPLEX SUBUNIT 9"/>
    <property type="match status" value="1"/>
</dbReference>
<dbReference type="Pfam" id="PF04078">
    <property type="entry name" value="Rcd1"/>
    <property type="match status" value="1"/>
</dbReference>
<comment type="caution">
    <text evidence="2">The sequence shown here is derived from an EMBL/GenBank/DDBJ whole genome shotgun (WGS) entry which is preliminary data.</text>
</comment>
<comment type="similarity">
    <text evidence="1">Belongs to the CNOT9 family.</text>
</comment>
<evidence type="ECO:0000313" key="3">
    <source>
        <dbReference type="Proteomes" id="UP000740883"/>
    </source>
</evidence>
<dbReference type="GO" id="GO:0006402">
    <property type="term" value="P:mRNA catabolic process"/>
    <property type="evidence" value="ECO:0007669"/>
    <property type="project" value="InterPro"/>
</dbReference>
<dbReference type="InterPro" id="IPR011989">
    <property type="entry name" value="ARM-like"/>
</dbReference>
<dbReference type="InterPro" id="IPR007216">
    <property type="entry name" value="CNOT9"/>
</dbReference>
<sequence>MQNSLELPNEIKDVCAKSIKDSNKTIYLEKIYRFLSTNRMYASKIWESNGIPILLLQEVVNPYFELNTQSFNQQRATNLIIVLKILEILVEATSVKTVFVDSRFHYYLYKYITIYEQAGVYEDLRIHTLKVLLSLLNNSDQHVNNQMKNTEIVPIILKSIDLGSETVKILSIDLFYRIVCTEDGLSYACQTFDRFSAINQVLNSVMYHAIQIRSPKIVKSIIRVYLRLCDKPQIRNNLCVNKPDNLVNDEIKRIIKADEECSRMYKQFLEITKSE</sequence>
<keyword evidence="3" id="KW-1185">Reference proteome</keyword>
<dbReference type="GO" id="GO:0030014">
    <property type="term" value="C:CCR4-NOT complex"/>
    <property type="evidence" value="ECO:0007669"/>
    <property type="project" value="InterPro"/>
</dbReference>
<reference evidence="2 3" key="1">
    <citation type="journal article" date="2020" name="Genome Biol. Evol.">
        <title>Comparative genomics of strictly vertically transmitted, feminizing microsporidia endosymbionts of amphipod crustaceans.</title>
        <authorList>
            <person name="Cormier A."/>
            <person name="Chebbi M.A."/>
            <person name="Giraud I."/>
            <person name="Wattier R."/>
            <person name="Teixeira M."/>
            <person name="Gilbert C."/>
            <person name="Rigaud T."/>
            <person name="Cordaux R."/>
        </authorList>
    </citation>
    <scope>NUCLEOTIDE SEQUENCE [LARGE SCALE GENOMIC DNA]</scope>
    <source>
        <strain evidence="2 3">Ou3-Ou53</strain>
    </source>
</reference>
<protein>
    <submittedName>
        <fullName evidence="2">CCR4-NOT transcription complex subunit 9</fullName>
    </submittedName>
</protein>
<evidence type="ECO:0000256" key="1">
    <source>
        <dbReference type="ARBA" id="ARBA00006385"/>
    </source>
</evidence>
<name>A0A9P6GXX3_9MICR</name>
<dbReference type="InterPro" id="IPR016024">
    <property type="entry name" value="ARM-type_fold"/>
</dbReference>
<organism evidence="2 3">
    <name type="scientific">Nosema granulosis</name>
    <dbReference type="NCBI Taxonomy" id="83296"/>
    <lineage>
        <taxon>Eukaryota</taxon>
        <taxon>Fungi</taxon>
        <taxon>Fungi incertae sedis</taxon>
        <taxon>Microsporidia</taxon>
        <taxon>Nosematidae</taxon>
        <taxon>Nosema</taxon>
    </lineage>
</organism>
<dbReference type="SUPFAM" id="SSF48371">
    <property type="entry name" value="ARM repeat"/>
    <property type="match status" value="1"/>
</dbReference>
<evidence type="ECO:0000313" key="2">
    <source>
        <dbReference type="EMBL" id="KAF9748564.1"/>
    </source>
</evidence>
<accession>A0A9P6GXX3</accession>
<dbReference type="Gene3D" id="1.25.10.10">
    <property type="entry name" value="Leucine-rich Repeat Variant"/>
    <property type="match status" value="1"/>
</dbReference>
<gene>
    <name evidence="2" type="primary">Cnot9</name>
    <name evidence="2" type="ORF">NGRA_3481</name>
</gene>
<dbReference type="Proteomes" id="UP000740883">
    <property type="component" value="Unassembled WGS sequence"/>
</dbReference>
<dbReference type="EMBL" id="SBJO01001230">
    <property type="protein sequence ID" value="KAF9748564.1"/>
    <property type="molecule type" value="Genomic_DNA"/>
</dbReference>
<proteinExistence type="inferred from homology"/>
<dbReference type="AlphaFoldDB" id="A0A9P6GXX3"/>
<dbReference type="OrthoDB" id="1183224at2759"/>